<dbReference type="Gene3D" id="2.60.40.10">
    <property type="entry name" value="Immunoglobulins"/>
    <property type="match status" value="1"/>
</dbReference>
<dbReference type="PANTHER" id="PTHR30620:SF123">
    <property type="entry name" value="BETA-XYLOSIDASE"/>
    <property type="match status" value="1"/>
</dbReference>
<dbReference type="Proteomes" id="UP000253741">
    <property type="component" value="Unassembled WGS sequence"/>
</dbReference>
<evidence type="ECO:0000313" key="5">
    <source>
        <dbReference type="Proteomes" id="UP000253741"/>
    </source>
</evidence>
<evidence type="ECO:0000313" key="4">
    <source>
        <dbReference type="EMBL" id="RDG36974.1"/>
    </source>
</evidence>
<protein>
    <submittedName>
        <fullName evidence="4">Beta-glucosidase</fullName>
    </submittedName>
</protein>
<dbReference type="InterPro" id="IPR036881">
    <property type="entry name" value="Glyco_hydro_3_C_sf"/>
</dbReference>
<comment type="caution">
    <text evidence="4">The sequence shown here is derived from an EMBL/GenBank/DDBJ whole genome shotgun (WGS) entry which is preliminary data.</text>
</comment>
<dbReference type="InterPro" id="IPR002772">
    <property type="entry name" value="Glyco_hydro_3_C"/>
</dbReference>
<accession>A0A370B9X9</accession>
<reference evidence="4 5" key="1">
    <citation type="submission" date="2018-07" db="EMBL/GenBank/DDBJ databases">
        <title>Streptomyces species from bats.</title>
        <authorList>
            <person name="Dunlap C."/>
        </authorList>
    </citation>
    <scope>NUCLEOTIDE SEQUENCE [LARGE SCALE GENOMIC DNA]</scope>
    <source>
        <strain evidence="4 5">AC230</strain>
    </source>
</reference>
<name>A0A370B9X9_9ACTN</name>
<dbReference type="InterPro" id="IPR026891">
    <property type="entry name" value="Fn3-like"/>
</dbReference>
<dbReference type="SUPFAM" id="SSF52279">
    <property type="entry name" value="Beta-D-glucan exohydrolase, C-terminal domain"/>
    <property type="match status" value="1"/>
</dbReference>
<keyword evidence="5" id="KW-1185">Reference proteome</keyword>
<dbReference type="Pfam" id="PF00933">
    <property type="entry name" value="Glyco_hydro_3"/>
    <property type="match status" value="1"/>
</dbReference>
<dbReference type="PANTHER" id="PTHR30620">
    <property type="entry name" value="PERIPLASMIC BETA-GLUCOSIDASE-RELATED"/>
    <property type="match status" value="1"/>
</dbReference>
<dbReference type="InterPro" id="IPR013783">
    <property type="entry name" value="Ig-like_fold"/>
</dbReference>
<dbReference type="Gene3D" id="3.20.20.300">
    <property type="entry name" value="Glycoside hydrolase, family 3, N-terminal domain"/>
    <property type="match status" value="1"/>
</dbReference>
<dbReference type="GO" id="GO:0009251">
    <property type="term" value="P:glucan catabolic process"/>
    <property type="evidence" value="ECO:0007669"/>
    <property type="project" value="TreeGrafter"/>
</dbReference>
<proteinExistence type="predicted"/>
<dbReference type="Pfam" id="PF14310">
    <property type="entry name" value="Fn3-like"/>
    <property type="match status" value="1"/>
</dbReference>
<dbReference type="GO" id="GO:0008422">
    <property type="term" value="F:beta-glucosidase activity"/>
    <property type="evidence" value="ECO:0007669"/>
    <property type="project" value="TreeGrafter"/>
</dbReference>
<feature type="region of interest" description="Disordered" evidence="2">
    <location>
        <begin position="385"/>
        <end position="426"/>
    </location>
</feature>
<evidence type="ECO:0000256" key="1">
    <source>
        <dbReference type="ARBA" id="ARBA00022801"/>
    </source>
</evidence>
<dbReference type="SMART" id="SM01217">
    <property type="entry name" value="Fn3_like"/>
    <property type="match status" value="1"/>
</dbReference>
<feature type="domain" description="Fibronectin type III-like" evidence="3">
    <location>
        <begin position="738"/>
        <end position="808"/>
    </location>
</feature>
<dbReference type="AlphaFoldDB" id="A0A370B9X9"/>
<dbReference type="InterPro" id="IPR036962">
    <property type="entry name" value="Glyco_hydro_3_N_sf"/>
</dbReference>
<dbReference type="PRINTS" id="PR00133">
    <property type="entry name" value="GLHYDRLASE3"/>
</dbReference>
<evidence type="ECO:0000256" key="2">
    <source>
        <dbReference type="SAM" id="MobiDB-lite"/>
    </source>
</evidence>
<dbReference type="RefSeq" id="WP_114624662.1">
    <property type="nucleotide sequence ID" value="NZ_QQNA01000124.1"/>
</dbReference>
<dbReference type="InterPro" id="IPR051915">
    <property type="entry name" value="Cellulose_Degrad_GH3"/>
</dbReference>
<dbReference type="SUPFAM" id="SSF51445">
    <property type="entry name" value="(Trans)glycosidases"/>
    <property type="match status" value="1"/>
</dbReference>
<gene>
    <name evidence="4" type="ORF">DVH02_17000</name>
</gene>
<evidence type="ECO:0000259" key="3">
    <source>
        <dbReference type="SMART" id="SM01217"/>
    </source>
</evidence>
<dbReference type="InterPro" id="IPR001764">
    <property type="entry name" value="Glyco_hydro_3_N"/>
</dbReference>
<dbReference type="Pfam" id="PF01915">
    <property type="entry name" value="Glyco_hydro_3_C"/>
    <property type="match status" value="1"/>
</dbReference>
<keyword evidence="1" id="KW-0378">Hydrolase</keyword>
<dbReference type="Gene3D" id="3.40.50.1700">
    <property type="entry name" value="Glycoside hydrolase family 3 C-terminal domain"/>
    <property type="match status" value="1"/>
</dbReference>
<feature type="compositionally biased region" description="Low complexity" evidence="2">
    <location>
        <begin position="385"/>
        <end position="410"/>
    </location>
</feature>
<dbReference type="OrthoDB" id="9803863at2"/>
<sequence length="825" mass="85168">MSQPRYRNPAAPVADRVRDLLSRMTLTEKVGQVNQRMYGWDAYARTPSGHRLTEAFHAEVAAYDGMGALYGLQRADPWSGVTFATGIGAADGARVSDAVQRHVVENTRLGIPVLMVEEMPHGHQALDSEVLPVNLAVGATWDPELYEEAAALAAAELRARGGHVALVSALDLVRDPRWGRAEECFGEDPYLAARFTEALVRGVQGPGAGRGRGPVAYGADRAAVVLKHFAGQGATVGGRNSAATELGHRELHEIHLPAALAGVEAGAAGVMAAYNEFDGVPCAASRELLTGLLRERWGFTGLVMADGEALDRLTRLAGGPVAAGALALEAGTDLSLWDDSFPRLAEAVRRGLVRESALDAAVGRVLALKFRLGLFERPYTGERPGTYGTASGAASGAASGVTSGAASGVTPDPAPGAASGVTPDQVCAPQAVPGSRLRELSLRIARASVVLLRHDGATLPLPESARRIAVIGPNADSVPQQIGDYTAPQPPGSGVTVLAGIAAAAPEGTEVAYARGCDLVGGDPAGIPAAVALAAASDVAVLVLGGSSARESGTRFDSNGAAVVSSARPVDMTCGEGVDLAEPRLPEGQSALLSAVAATGTPVVVVLVQGRPHAVPQEPAARAGAVLSAWYPGPWGGLAVGEILFGAAGPTGRLPVSVPRSAAQLPVFYNGKDHGYRGYVDQPATPSYAFGHGLSYTTVEYGTPRLSRSSVAVTASAGIPALTCVVEVVNTGARPVRETVQLYTRRVLGGSSWPRVRELRGFRRVELAPGERAEVSFAVDTPTLASVTRSLERAVEPGTFEIETGPSSDRTLGARLTVTAEPGQG</sequence>
<organism evidence="4 5">
    <name type="scientific">Streptomyces corynorhini</name>
    <dbReference type="NCBI Taxonomy" id="2282652"/>
    <lineage>
        <taxon>Bacteria</taxon>
        <taxon>Bacillati</taxon>
        <taxon>Actinomycetota</taxon>
        <taxon>Actinomycetes</taxon>
        <taxon>Kitasatosporales</taxon>
        <taxon>Streptomycetaceae</taxon>
        <taxon>Streptomyces</taxon>
    </lineage>
</organism>
<dbReference type="EMBL" id="QQNA01000124">
    <property type="protein sequence ID" value="RDG36974.1"/>
    <property type="molecule type" value="Genomic_DNA"/>
</dbReference>
<dbReference type="InterPro" id="IPR017853">
    <property type="entry name" value="GH"/>
</dbReference>